<keyword evidence="3" id="KW-1185">Reference proteome</keyword>
<evidence type="ECO:0000313" key="2">
    <source>
        <dbReference type="EMBL" id="MDG0816644.1"/>
    </source>
</evidence>
<evidence type="ECO:0000313" key="3">
    <source>
        <dbReference type="Proteomes" id="UP001152321"/>
    </source>
</evidence>
<organism evidence="2 3">
    <name type="scientific">Bdellovibrio svalbardensis</name>
    <dbReference type="NCBI Taxonomy" id="2972972"/>
    <lineage>
        <taxon>Bacteria</taxon>
        <taxon>Pseudomonadati</taxon>
        <taxon>Bdellovibrionota</taxon>
        <taxon>Bdellovibrionia</taxon>
        <taxon>Bdellovibrionales</taxon>
        <taxon>Pseudobdellovibrionaceae</taxon>
        <taxon>Bdellovibrio</taxon>
    </lineage>
</organism>
<proteinExistence type="predicted"/>
<feature type="chain" id="PRO_5046469260" description="Phosphate starvation-inducible protein PsiF" evidence="1">
    <location>
        <begin position="19"/>
        <end position="88"/>
    </location>
</feature>
<keyword evidence="1" id="KW-0732">Signal</keyword>
<reference evidence="2" key="1">
    <citation type="submission" date="2022-08" db="EMBL/GenBank/DDBJ databases">
        <title>Novel Bdellovibrio Species Isolated from Svalbard: Designation Bdellovibrio svalbardensis.</title>
        <authorList>
            <person name="Mitchell R.J."/>
            <person name="Choi S.Y."/>
        </authorList>
    </citation>
    <scope>NUCLEOTIDE SEQUENCE</scope>
    <source>
        <strain evidence="2">PAP01</strain>
    </source>
</reference>
<feature type="signal peptide" evidence="1">
    <location>
        <begin position="1"/>
        <end position="18"/>
    </location>
</feature>
<evidence type="ECO:0000256" key="1">
    <source>
        <dbReference type="SAM" id="SignalP"/>
    </source>
</evidence>
<gene>
    <name evidence="2" type="ORF">NWE73_09730</name>
</gene>
<name>A0ABT6DIG9_9BACT</name>
<protein>
    <recommendedName>
        <fullName evidence="4">Phosphate starvation-inducible protein PsiF</fullName>
    </recommendedName>
</protein>
<sequence>MKSLIAAMIVFGSVNAFAQKGEHPCKEIKSACESAGFVKGEHKEKKGLYKDCMQPVMAGQSVAGVNVSADVVSACKAKKAEHTEHAKK</sequence>
<comment type="caution">
    <text evidence="2">The sequence shown here is derived from an EMBL/GenBank/DDBJ whole genome shotgun (WGS) entry which is preliminary data.</text>
</comment>
<evidence type="ECO:0008006" key="4">
    <source>
        <dbReference type="Google" id="ProtNLM"/>
    </source>
</evidence>
<dbReference type="Proteomes" id="UP001152321">
    <property type="component" value="Unassembled WGS sequence"/>
</dbReference>
<dbReference type="EMBL" id="JANRMI010000002">
    <property type="protein sequence ID" value="MDG0816644.1"/>
    <property type="molecule type" value="Genomic_DNA"/>
</dbReference>
<accession>A0ABT6DIG9</accession>
<dbReference type="RefSeq" id="WP_277578121.1">
    <property type="nucleotide sequence ID" value="NZ_JANRMI010000002.1"/>
</dbReference>